<accession>A0A166H6J4</accession>
<dbReference type="PANTHER" id="PTHR47936:SF1">
    <property type="entry name" value="PENTATRICOPEPTIDE REPEAT-CONTAINING PROTEIN GUN1, CHLOROPLASTIC"/>
    <property type="match status" value="1"/>
</dbReference>
<dbReference type="Proteomes" id="UP000076798">
    <property type="component" value="Unassembled WGS sequence"/>
</dbReference>
<dbReference type="Pfam" id="PF01535">
    <property type="entry name" value="PPR"/>
    <property type="match status" value="1"/>
</dbReference>
<evidence type="ECO:0000256" key="6">
    <source>
        <dbReference type="SAM" id="MobiDB-lite"/>
    </source>
</evidence>
<reference evidence="8 9" key="1">
    <citation type="journal article" date="2016" name="Mol. Biol. Evol.">
        <title>Comparative Genomics of Early-Diverging Mushroom-Forming Fungi Provides Insights into the Origins of Lignocellulose Decay Capabilities.</title>
        <authorList>
            <person name="Nagy L.G."/>
            <person name="Riley R."/>
            <person name="Tritt A."/>
            <person name="Adam C."/>
            <person name="Daum C."/>
            <person name="Floudas D."/>
            <person name="Sun H."/>
            <person name="Yadav J.S."/>
            <person name="Pangilinan J."/>
            <person name="Larsson K.H."/>
            <person name="Matsuura K."/>
            <person name="Barry K."/>
            <person name="Labutti K."/>
            <person name="Kuo R."/>
            <person name="Ohm R.A."/>
            <person name="Bhattacharya S.S."/>
            <person name="Shirouzu T."/>
            <person name="Yoshinaga Y."/>
            <person name="Martin F.M."/>
            <person name="Grigoriev I.V."/>
            <person name="Hibbett D.S."/>
        </authorList>
    </citation>
    <scope>NUCLEOTIDE SEQUENCE [LARGE SCALE GENOMIC DNA]</scope>
    <source>
        <strain evidence="8 9">HHB10207 ss-3</strain>
    </source>
</reference>
<evidence type="ECO:0000313" key="9">
    <source>
        <dbReference type="Proteomes" id="UP000076798"/>
    </source>
</evidence>
<dbReference type="AlphaFoldDB" id="A0A166H6J4"/>
<name>A0A166H6J4_9AGAM</name>
<evidence type="ECO:0000256" key="5">
    <source>
        <dbReference type="PROSITE-ProRule" id="PRU00708"/>
    </source>
</evidence>
<feature type="region of interest" description="Disordered" evidence="6">
    <location>
        <begin position="1"/>
        <end position="20"/>
    </location>
</feature>
<dbReference type="OrthoDB" id="185373at2759"/>
<evidence type="ECO:0000256" key="2">
    <source>
        <dbReference type="ARBA" id="ARBA00022737"/>
    </source>
</evidence>
<feature type="repeat" description="PPR" evidence="5">
    <location>
        <begin position="435"/>
        <end position="469"/>
    </location>
</feature>
<dbReference type="Pfam" id="PF23276">
    <property type="entry name" value="TPR_24"/>
    <property type="match status" value="1"/>
</dbReference>
<sequence>MRRLTGSPKLPNGWGSNQRRTVHSPAFIAAPQERGPWNFTKTSSLRPHQDGTNRLGQWVDQGKIVQALQTSLTMKQGQSSPPRSLHNDLIHVCAVVGLPTEARAFLQDMQMMGEEPDTQTFDSLLHAERFSDTRVLYEVVDMMRKTNTGTDDRIFHHIIKRNAFQGQVEMCLQLLSIMETMKIEPSASTVHHVIKVMVNNELPRLAWEVALAFEDAGSRRLQTESWLNCLEACADSLFLEGTLSCWQKLTKDRGVVLHEGLYLKVLNTASRHAQPTFAFEVLDSMEALGIALDEHHFSPLLEACCKDGQLVEAFTALELIASKGLLEGSSEISRPLLDFVAAGSNSVDDAWDIFEQLHRDGHGVSVTSFNLLIEASVRINDLPRALGIFQAADTLDITPNIETYHALLSGVVRAGHHELGRELVQEMQAAAMAFTSKTYRLLISLSLHRDNYEEAFFLLEEMKRKGFRPGVGVYEEIIGKCVVKNDARWRLAVSEAKQQGYKLSDSLQALINAGGKEFEQALSEKT</sequence>
<gene>
    <name evidence="8" type="ORF">SISSUDRAFT_999005</name>
</gene>
<dbReference type="PANTHER" id="PTHR47936">
    <property type="entry name" value="PPR_LONG DOMAIN-CONTAINING PROTEIN"/>
    <property type="match status" value="1"/>
</dbReference>
<dbReference type="PROSITE" id="PS51375">
    <property type="entry name" value="PPR"/>
    <property type="match status" value="2"/>
</dbReference>
<evidence type="ECO:0000256" key="1">
    <source>
        <dbReference type="ARBA" id="ARBA00006192"/>
    </source>
</evidence>
<comment type="subunit">
    <text evidence="4">Binds to mitochondrial small subunit 15S rRNA.</text>
</comment>
<keyword evidence="2" id="KW-0677">Repeat</keyword>
<dbReference type="STRING" id="1314776.A0A166H6J4"/>
<organism evidence="8 9">
    <name type="scientific">Sistotremastrum suecicum HHB10207 ss-3</name>
    <dbReference type="NCBI Taxonomy" id="1314776"/>
    <lineage>
        <taxon>Eukaryota</taxon>
        <taxon>Fungi</taxon>
        <taxon>Dikarya</taxon>
        <taxon>Basidiomycota</taxon>
        <taxon>Agaricomycotina</taxon>
        <taxon>Agaricomycetes</taxon>
        <taxon>Sistotremastrales</taxon>
        <taxon>Sistotremastraceae</taxon>
        <taxon>Sistotremastrum</taxon>
    </lineage>
</organism>
<dbReference type="EMBL" id="KV428013">
    <property type="protein sequence ID" value="KZT42396.1"/>
    <property type="molecule type" value="Genomic_DNA"/>
</dbReference>
<comment type="function">
    <text evidence="3">Regulates mitochondrial small subunit maturation by controlling 15S rRNA 5'-end processing. Localizes to the 5' precursor of the 15S rRNA in a position that is subsequently occupied by mS47 in the mature yeast mtSSU. Uses structure and sequence-specific RNA recognition, binding to a single-stranded region of the precursor and specifically recognizing bases -6 to -1. The exchange of Ccm1 for mS47 is coupled to the irreversible removal of precursor rRNA that is accompanied by conformational changes of the mitoribosomal proteins uS5m and mS26. These conformational changes signal completion of 5'-end rRNA processing through protection of the mature 5'-end of the 15S rRNA and stabilization of mS47. The removal of the 5' precursor together with the dissociation of Ccm1 may be catalyzed by the 5'-3' exoribonuclease Pet127. Involved in the specific removal of group I introns in mitochondrial encoded transcripts.</text>
</comment>
<feature type="domain" description="Pentatricopeptide repeat-containing protein-mitochondrial" evidence="7">
    <location>
        <begin position="259"/>
        <end position="391"/>
    </location>
</feature>
<dbReference type="Pfam" id="PF13812">
    <property type="entry name" value="PPR_3"/>
    <property type="match status" value="1"/>
</dbReference>
<dbReference type="InterPro" id="IPR002885">
    <property type="entry name" value="PPR_rpt"/>
</dbReference>
<dbReference type="InterPro" id="IPR057027">
    <property type="entry name" value="TPR_mt"/>
</dbReference>
<protein>
    <recommendedName>
        <fullName evidence="7">Pentatricopeptide repeat-containing protein-mitochondrial domain-containing protein</fullName>
    </recommendedName>
</protein>
<evidence type="ECO:0000256" key="4">
    <source>
        <dbReference type="ARBA" id="ARBA00044511"/>
    </source>
</evidence>
<evidence type="ECO:0000256" key="3">
    <source>
        <dbReference type="ARBA" id="ARBA00044493"/>
    </source>
</evidence>
<dbReference type="InterPro" id="IPR011990">
    <property type="entry name" value="TPR-like_helical_dom_sf"/>
</dbReference>
<evidence type="ECO:0000313" key="8">
    <source>
        <dbReference type="EMBL" id="KZT42396.1"/>
    </source>
</evidence>
<dbReference type="Gene3D" id="1.25.40.10">
    <property type="entry name" value="Tetratricopeptide repeat domain"/>
    <property type="match status" value="3"/>
</dbReference>
<feature type="repeat" description="PPR" evidence="5">
    <location>
        <begin position="400"/>
        <end position="434"/>
    </location>
</feature>
<comment type="similarity">
    <text evidence="1">Belongs to the CCM1 family.</text>
</comment>
<keyword evidence="9" id="KW-1185">Reference proteome</keyword>
<evidence type="ECO:0000259" key="7">
    <source>
        <dbReference type="Pfam" id="PF23276"/>
    </source>
</evidence>
<proteinExistence type="inferred from homology"/>
<dbReference type="NCBIfam" id="TIGR00756">
    <property type="entry name" value="PPR"/>
    <property type="match status" value="1"/>
</dbReference>